<keyword evidence="11" id="KW-1185">Reference proteome</keyword>
<reference evidence="10" key="1">
    <citation type="journal article" date="2023" name="Science">
        <title>Genome structures resolve the early diversification of teleost fishes.</title>
        <authorList>
            <person name="Parey E."/>
            <person name="Louis A."/>
            <person name="Montfort J."/>
            <person name="Bouchez O."/>
            <person name="Roques C."/>
            <person name="Iampietro C."/>
            <person name="Lluch J."/>
            <person name="Castinel A."/>
            <person name="Donnadieu C."/>
            <person name="Desvignes T."/>
            <person name="Floi Bucao C."/>
            <person name="Jouanno E."/>
            <person name="Wen M."/>
            <person name="Mejri S."/>
            <person name="Dirks R."/>
            <person name="Jansen H."/>
            <person name="Henkel C."/>
            <person name="Chen W.J."/>
            <person name="Zahm M."/>
            <person name="Cabau C."/>
            <person name="Klopp C."/>
            <person name="Thompson A.W."/>
            <person name="Robinson-Rechavi M."/>
            <person name="Braasch I."/>
            <person name="Lecointre G."/>
            <person name="Bobe J."/>
            <person name="Postlethwait J.H."/>
            <person name="Berthelot C."/>
            <person name="Roest Crollius H."/>
            <person name="Guiguen Y."/>
        </authorList>
    </citation>
    <scope>NUCLEOTIDE SEQUENCE</scope>
    <source>
        <strain evidence="10">NC1722</strain>
    </source>
</reference>
<comment type="caution">
    <text evidence="10">The sequence shown here is derived from an EMBL/GenBank/DDBJ whole genome shotgun (WGS) entry which is preliminary data.</text>
</comment>
<name>A0AAD7RL21_9TELE</name>
<evidence type="ECO:0000256" key="6">
    <source>
        <dbReference type="SAM" id="Phobius"/>
    </source>
</evidence>
<evidence type="ECO:0000259" key="9">
    <source>
        <dbReference type="PROSITE" id="PS50963"/>
    </source>
</evidence>
<dbReference type="SMART" id="SM00445">
    <property type="entry name" value="LINK"/>
    <property type="match status" value="1"/>
</dbReference>
<dbReference type="GO" id="GO:0007155">
    <property type="term" value="P:cell adhesion"/>
    <property type="evidence" value="ECO:0007669"/>
    <property type="project" value="InterPro"/>
</dbReference>
<accession>A0AAD7RL21</accession>
<dbReference type="Gene3D" id="2.10.70.10">
    <property type="entry name" value="Complement Module, domain 1"/>
    <property type="match status" value="1"/>
</dbReference>
<dbReference type="InterPro" id="IPR053298">
    <property type="entry name" value="Sushi_domain_protein"/>
</dbReference>
<feature type="region of interest" description="Disordered" evidence="5">
    <location>
        <begin position="404"/>
        <end position="540"/>
    </location>
</feature>
<dbReference type="Gene3D" id="3.10.100.10">
    <property type="entry name" value="Mannose-Binding Protein A, subunit A"/>
    <property type="match status" value="1"/>
</dbReference>
<dbReference type="AlphaFoldDB" id="A0AAD7RL21"/>
<keyword evidence="6" id="KW-0472">Membrane</keyword>
<feature type="transmembrane region" description="Helical" evidence="6">
    <location>
        <begin position="705"/>
        <end position="727"/>
    </location>
</feature>
<dbReference type="SMART" id="SM00032">
    <property type="entry name" value="CCP"/>
    <property type="match status" value="1"/>
</dbReference>
<organism evidence="10 11">
    <name type="scientific">Aldrovandia affinis</name>
    <dbReference type="NCBI Taxonomy" id="143900"/>
    <lineage>
        <taxon>Eukaryota</taxon>
        <taxon>Metazoa</taxon>
        <taxon>Chordata</taxon>
        <taxon>Craniata</taxon>
        <taxon>Vertebrata</taxon>
        <taxon>Euteleostomi</taxon>
        <taxon>Actinopterygii</taxon>
        <taxon>Neopterygii</taxon>
        <taxon>Teleostei</taxon>
        <taxon>Notacanthiformes</taxon>
        <taxon>Halosauridae</taxon>
        <taxon>Aldrovandia</taxon>
    </lineage>
</organism>
<feature type="compositionally biased region" description="Acidic residues" evidence="5">
    <location>
        <begin position="364"/>
        <end position="373"/>
    </location>
</feature>
<dbReference type="InterPro" id="IPR016186">
    <property type="entry name" value="C-type_lectin-like/link_sf"/>
</dbReference>
<evidence type="ECO:0000256" key="4">
    <source>
        <dbReference type="PROSITE-ProRule" id="PRU00302"/>
    </source>
</evidence>
<dbReference type="GO" id="GO:0007219">
    <property type="term" value="P:Notch signaling pathway"/>
    <property type="evidence" value="ECO:0007669"/>
    <property type="project" value="TreeGrafter"/>
</dbReference>
<feature type="compositionally biased region" description="Polar residues" evidence="5">
    <location>
        <begin position="376"/>
        <end position="386"/>
    </location>
</feature>
<dbReference type="InterPro" id="IPR035976">
    <property type="entry name" value="Sushi/SCR/CCP_sf"/>
</dbReference>
<dbReference type="InterPro" id="IPR016187">
    <property type="entry name" value="CTDL_fold"/>
</dbReference>
<comment type="caution">
    <text evidence="4">Lacks conserved residue(s) required for the propagation of feature annotation.</text>
</comment>
<feature type="domain" description="Sushi" evidence="8">
    <location>
        <begin position="130"/>
        <end position="191"/>
    </location>
</feature>
<dbReference type="PANTHER" id="PTHR32493">
    <property type="entry name" value="SUSHI DOMAIN-CONTAINING PROTEIN 5"/>
    <property type="match status" value="1"/>
</dbReference>
<feature type="chain" id="PRO_5042221371" description="Sushi domain-containing protein 5" evidence="7">
    <location>
        <begin position="29"/>
        <end position="757"/>
    </location>
</feature>
<dbReference type="FunFam" id="3.10.100.10:FF:000058">
    <property type="entry name" value="Sushi domain-containing protein 5"/>
    <property type="match status" value="1"/>
</dbReference>
<proteinExistence type="predicted"/>
<evidence type="ECO:0000256" key="5">
    <source>
        <dbReference type="SAM" id="MobiDB-lite"/>
    </source>
</evidence>
<dbReference type="SUPFAM" id="SSF56436">
    <property type="entry name" value="C-type lectin-like"/>
    <property type="match status" value="1"/>
</dbReference>
<evidence type="ECO:0000313" key="11">
    <source>
        <dbReference type="Proteomes" id="UP001221898"/>
    </source>
</evidence>
<dbReference type="Pfam" id="PF00084">
    <property type="entry name" value="Sushi"/>
    <property type="match status" value="1"/>
</dbReference>
<feature type="region of interest" description="Disordered" evidence="5">
    <location>
        <begin position="738"/>
        <end position="757"/>
    </location>
</feature>
<feature type="domain" description="Link" evidence="9">
    <location>
        <begin position="31"/>
        <end position="126"/>
    </location>
</feature>
<dbReference type="SUPFAM" id="SSF57535">
    <property type="entry name" value="Complement control module/SCR domain"/>
    <property type="match status" value="1"/>
</dbReference>
<feature type="signal peptide" evidence="7">
    <location>
        <begin position="1"/>
        <end position="28"/>
    </location>
</feature>
<protein>
    <recommendedName>
        <fullName evidence="12">Sushi domain-containing protein 5</fullName>
    </recommendedName>
</protein>
<evidence type="ECO:0000256" key="3">
    <source>
        <dbReference type="ARBA" id="ARBA00023157"/>
    </source>
</evidence>
<keyword evidence="6" id="KW-0812">Transmembrane</keyword>
<dbReference type="PROSITE" id="PS50963">
    <property type="entry name" value="LINK_2"/>
    <property type="match status" value="1"/>
</dbReference>
<keyword evidence="6" id="KW-1133">Transmembrane helix</keyword>
<keyword evidence="1 4" id="KW-0768">Sushi</keyword>
<feature type="region of interest" description="Disordered" evidence="5">
    <location>
        <begin position="215"/>
        <end position="248"/>
    </location>
</feature>
<feature type="region of interest" description="Disordered" evidence="5">
    <location>
        <begin position="314"/>
        <end position="389"/>
    </location>
</feature>
<dbReference type="PROSITE" id="PS50923">
    <property type="entry name" value="SUSHI"/>
    <property type="match status" value="1"/>
</dbReference>
<evidence type="ECO:0008006" key="12">
    <source>
        <dbReference type="Google" id="ProtNLM"/>
    </source>
</evidence>
<keyword evidence="3" id="KW-1015">Disulfide bond</keyword>
<gene>
    <name evidence="10" type="ORF">AAFF_G00174620</name>
</gene>
<evidence type="ECO:0000256" key="2">
    <source>
        <dbReference type="ARBA" id="ARBA00022729"/>
    </source>
</evidence>
<feature type="compositionally biased region" description="Polar residues" evidence="5">
    <location>
        <begin position="643"/>
        <end position="656"/>
    </location>
</feature>
<evidence type="ECO:0000313" key="10">
    <source>
        <dbReference type="EMBL" id="KAJ8386266.1"/>
    </source>
</evidence>
<feature type="compositionally biased region" description="Basic and acidic residues" evidence="5">
    <location>
        <begin position="227"/>
        <end position="248"/>
    </location>
</feature>
<dbReference type="Proteomes" id="UP001221898">
    <property type="component" value="Unassembled WGS sequence"/>
</dbReference>
<dbReference type="GO" id="GO:0005540">
    <property type="term" value="F:hyaluronic acid binding"/>
    <property type="evidence" value="ECO:0007669"/>
    <property type="project" value="InterPro"/>
</dbReference>
<sequence length="757" mass="81533">MARNCYRHLILFQLFGCLAWLTITSVHADGRVFLLESGNVTDVDNVELAERACSSQGARLASVDELRHAVTECSFSVCTRGWLAGPSIGTTVCSDVGIGRKAMKAMDVMVENTTALSSHLNVFCIKDKGDPCGDPPSFPHSTLQGHTGFEMGDELLYTCVPGYVMPNGRTAFSLLCDSCGVWYGLVQLCVKDETEAHIDYEDKFPDERHISYEDPEEDHQEIQFSDGAHDSGEHEHAEHEDVEHEGVEQDGMAHEGLDYEGMEQDGVAHEAADYEGVEGEDVVHETEAHEGTDYEGVEQGVVAHEGVDYEGVQQQGTDHEEFGQEGVEQEQEQEVSDRPGEEVPVTEEEQQAEGGVEGSRDVAEDAAVEDVEDTTGRGSQQPTTVTDAPVSLLSQKHLFWFPSETFHEAEGPEEPAAEGTVSAPAEGDNHIGTKTFDSDTEGAATQQETDDFTVGLPTREPQNNTREGAGESVASSDESYLDGYPITQEAEKDGDDAERVGGGSTGTEEEEEEVGPATDSPNHVEIGQPDASSSAPSVDVTQIVASPTRPVDYDIKHVPMVVIPTSTPENVSSSAEDVGPELTTVPSMVEQDDATTTADSVALPDSAVLDHGPTVVPTVPWETTESLYPFLDHLPGPTEQEEVTTPYQDQQESATGSPDEFAGTGLYDERAESNLTHEGTGAKLLPTEEPCTGDTCPSGAGRGPVIAIIIVAICALITAAAVAIWCYKKRQQKSSVYKMNGKGQSRHPQQIEMQQKV</sequence>
<dbReference type="InterPro" id="IPR000436">
    <property type="entry name" value="Sushi_SCR_CCP_dom"/>
</dbReference>
<evidence type="ECO:0000259" key="8">
    <source>
        <dbReference type="PROSITE" id="PS50923"/>
    </source>
</evidence>
<dbReference type="FunFam" id="2.10.70.10:FF:000050">
    <property type="entry name" value="sushi domain-containing protein 5"/>
    <property type="match status" value="1"/>
</dbReference>
<evidence type="ECO:0000256" key="1">
    <source>
        <dbReference type="ARBA" id="ARBA00022659"/>
    </source>
</evidence>
<evidence type="ECO:0000256" key="7">
    <source>
        <dbReference type="SAM" id="SignalP"/>
    </source>
</evidence>
<keyword evidence="2 7" id="KW-0732">Signal</keyword>
<dbReference type="CDD" id="cd00033">
    <property type="entry name" value="CCP"/>
    <property type="match status" value="1"/>
</dbReference>
<dbReference type="PANTHER" id="PTHR32493:SF0">
    <property type="entry name" value="SUSHI DOMAIN-CONTAINING PROTEIN 5"/>
    <property type="match status" value="1"/>
</dbReference>
<dbReference type="InterPro" id="IPR000538">
    <property type="entry name" value="Link_dom"/>
</dbReference>
<feature type="region of interest" description="Disordered" evidence="5">
    <location>
        <begin position="634"/>
        <end position="664"/>
    </location>
</feature>
<dbReference type="Pfam" id="PF00193">
    <property type="entry name" value="Xlink"/>
    <property type="match status" value="1"/>
</dbReference>
<dbReference type="EMBL" id="JAINUG010000231">
    <property type="protein sequence ID" value="KAJ8386266.1"/>
    <property type="molecule type" value="Genomic_DNA"/>
</dbReference>
<feature type="compositionally biased region" description="Polar residues" evidence="5">
    <location>
        <begin position="530"/>
        <end position="540"/>
    </location>
</feature>